<dbReference type="PROSITE" id="PS50096">
    <property type="entry name" value="IQ"/>
    <property type="match status" value="1"/>
</dbReference>
<dbReference type="CDD" id="cd23767">
    <property type="entry name" value="IQCD"/>
    <property type="match status" value="1"/>
</dbReference>
<protein>
    <recommendedName>
        <fullName evidence="6">Calmodulin</fullName>
    </recommendedName>
</protein>
<dbReference type="InterPro" id="IPR036770">
    <property type="entry name" value="Ankyrin_rpt-contain_sf"/>
</dbReference>
<evidence type="ECO:0000256" key="2">
    <source>
        <dbReference type="ARBA" id="ARBA00023043"/>
    </source>
</evidence>
<evidence type="ECO:0008006" key="6">
    <source>
        <dbReference type="Google" id="ProtNLM"/>
    </source>
</evidence>
<comment type="caution">
    <text evidence="4">The sequence shown here is derived from an EMBL/GenBank/DDBJ whole genome shotgun (WGS) entry which is preliminary data.</text>
</comment>
<organism evidence="4 5">
    <name type="scientific">Stephanodiscus triporus</name>
    <dbReference type="NCBI Taxonomy" id="2934178"/>
    <lineage>
        <taxon>Eukaryota</taxon>
        <taxon>Sar</taxon>
        <taxon>Stramenopiles</taxon>
        <taxon>Ochrophyta</taxon>
        <taxon>Bacillariophyta</taxon>
        <taxon>Coscinodiscophyceae</taxon>
        <taxon>Thalassiosirophycidae</taxon>
        <taxon>Stephanodiscales</taxon>
        <taxon>Stephanodiscaceae</taxon>
        <taxon>Stephanodiscus</taxon>
    </lineage>
</organism>
<evidence type="ECO:0000313" key="4">
    <source>
        <dbReference type="EMBL" id="KAL3785516.1"/>
    </source>
</evidence>
<dbReference type="SUPFAM" id="SSF48403">
    <property type="entry name" value="Ankyrin repeat"/>
    <property type="match status" value="1"/>
</dbReference>
<keyword evidence="1" id="KW-0677">Repeat</keyword>
<reference evidence="4 5" key="1">
    <citation type="submission" date="2024-10" db="EMBL/GenBank/DDBJ databases">
        <title>Updated reference genomes for cyclostephanoid diatoms.</title>
        <authorList>
            <person name="Roberts W.R."/>
            <person name="Alverson A.J."/>
        </authorList>
    </citation>
    <scope>NUCLEOTIDE SEQUENCE [LARGE SCALE GENOMIC DNA]</scope>
    <source>
        <strain evidence="4 5">AJA276-08</strain>
    </source>
</reference>
<gene>
    <name evidence="4" type="ORF">ACHAW5_005270</name>
</gene>
<dbReference type="EMBL" id="JALLAZ020000886">
    <property type="protein sequence ID" value="KAL3785516.1"/>
    <property type="molecule type" value="Genomic_DNA"/>
</dbReference>
<dbReference type="Gene3D" id="1.25.40.20">
    <property type="entry name" value="Ankyrin repeat-containing domain"/>
    <property type="match status" value="2"/>
</dbReference>
<dbReference type="InterPro" id="IPR051637">
    <property type="entry name" value="Ank_repeat_dom-contain_49"/>
</dbReference>
<name>A0ABD3PCT6_9STRA</name>
<keyword evidence="5" id="KW-1185">Reference proteome</keyword>
<dbReference type="PANTHER" id="PTHR24180:SF45">
    <property type="entry name" value="POLY [ADP-RIBOSE] POLYMERASE TANKYRASE"/>
    <property type="match status" value="1"/>
</dbReference>
<dbReference type="Proteomes" id="UP001530315">
    <property type="component" value="Unassembled WGS sequence"/>
</dbReference>
<keyword evidence="2" id="KW-0040">ANK repeat</keyword>
<feature type="compositionally biased region" description="Basic and acidic residues" evidence="3">
    <location>
        <begin position="15"/>
        <end position="37"/>
    </location>
</feature>
<feature type="region of interest" description="Disordered" evidence="3">
    <location>
        <begin position="1"/>
        <end position="37"/>
    </location>
</feature>
<accession>A0ABD3PCT6</accession>
<dbReference type="PANTHER" id="PTHR24180">
    <property type="entry name" value="CYCLIN-DEPENDENT KINASE INHIBITOR 2C-RELATED"/>
    <property type="match status" value="1"/>
</dbReference>
<proteinExistence type="predicted"/>
<evidence type="ECO:0000256" key="3">
    <source>
        <dbReference type="SAM" id="MobiDB-lite"/>
    </source>
</evidence>
<evidence type="ECO:0000256" key="1">
    <source>
        <dbReference type="ARBA" id="ARBA00022737"/>
    </source>
</evidence>
<sequence>MGKKSRKRGAAVGSNHKERLQERREQQLEGLDRDEPNVAPEQREREFFIGDRVWFHDEHSWGDGKNPYSYRGIVKRVDAKSVYILSLQSMMDGNHSHSALIEVSKGEKVYPDFCDLTLRFNLGDRVLCKTNYGWIPSTITYLWPIGEITIQGMPIPQKPEDDVPRYKCKHVDNDPRYEYECAGAPYDDDGCIIKHQSSFRFEVGESVVFNVGLATATGKSAAQLKNKLSWHKGTVSAVDVTGLEHYAAYTCSFDVAGKQYSCHVIKDDDEHITRKNADPGSRLFEAIELDCSRSHLIYLTTTYNIDVTTFSGLVMAKALECASYNALSWLQHNCNIDVLHIKDDSGNNFLHKIASSSQAARFIKEAGRFSIMNPIPDWKLDLFHYKLNLTTSLNNNDETWLQILVRRRDSHAFDAALSPNSGLAWELSISNRRFPTDKLSSLAESVKDAKDVIMQCIFDSFISFLTLNRQWIAISGCYSESEEDLFHMDSMLALQGGDASHHAKLLARFLLDWQEHSDRNGRECFPFHQFVLKGFFRLFSLLYDADDRLFLNKTYTCWSNENRNEYIQPELSEISNGGSNSSNNDWRQVDIATACIVGDNRKSYRSTRQCDESRYYFRDLRKHAVSCDPDKCHSWLSHLKRICEEENKDGDKLIWKNKISLLEDDDNLQGRLQILEYLLTRQPRIELNVLEAIRHHQCGVLRFMVDRDLVQVESSASSNIIFCTKNASKLQFLESGRIPSSMSTKHFLCFAAVEYDDLQSLQWICESFVVPAQSWDGWNLLHFSAFMGRIEIVAWLHTQPVWQSLNMDECRRKPFQNAFAVHIAAIQGHILLVELLLALKVRTEDGNGKLPEDYAKKSQHKIAQEWAKERDKPRALEKNIKKLLQLVNVPHVMSESMKSFVITSKCLDTECGFVNFDEAGHRVCHLRYDFWRSNETNPKADQEQLSRILNRDELLSFAASKGYCDLANYLQLRWFNEINCVDPLSRNFLLKSAFCKGDRLLEICALVLRVVLLVEMALISDDSFRSLINHGGSPNELDTILRIGAAVKKYLIDEGYAESGYNYDCSSMDWLTKPIDMLAYIRFDYPFEHTLYKQLYFTGKRHDKLARIHIVLATEGFSELIEYCLRNMQGWTAVMELEVVRLAAFYGHSRILDIFLRGVGLLSNANDHLWEAMLGFGEACRSRDIIQLLESHGAHPVKDDTFSCDDYDGRQAYARHSLVCAVLNGYENVLFDSDTDTNKDLKTLLVLVEKFEYSHDDILYAAEILVSTFCYSIDWMGRFVGLLQNAFEALNLEPVNHQVNMQALCKAIVEEFGHNFGRSKKTDDLERRVLKWLGEIADQGVDIQNMAPNLYSLKGNDFMEQFLELGKRQLHNWSQFNVLINGGSLKDIQDVIEHGGLSVHARYRGGLLLTHLSSAYDRVDLLEWLIVTKGMDVNSKDGQGRSVLEIAKTAQAASSTKWIVEHQARQTIVTFVQRHHRRMLATRKRQRLACAATIIQRKYRGHSVRKIYGVALLQRLEASQRFHAVWGHLVYSDRDFTQIAPNWSSIRERVSNINHTECMHDDCYFGDTDELLSKSLDCALQMKDYDDMSAITIVKCYQVQLIVLWMSLTALRMIEYHG</sequence>
<evidence type="ECO:0000313" key="5">
    <source>
        <dbReference type="Proteomes" id="UP001530315"/>
    </source>
</evidence>